<feature type="site" description="Increases basicity of active site His" evidence="3">
    <location>
        <position position="143"/>
    </location>
</feature>
<dbReference type="Pfam" id="PF00132">
    <property type="entry name" value="Hexapep"/>
    <property type="match status" value="1"/>
</dbReference>
<dbReference type="PANTHER" id="PTHR43300:SF7">
    <property type="entry name" value="UDP-N-ACETYLBACILLOSAMINE N-ACETYLTRANSFERASE"/>
    <property type="match status" value="1"/>
</dbReference>
<evidence type="ECO:0000256" key="1">
    <source>
        <dbReference type="ARBA" id="ARBA00022679"/>
    </source>
</evidence>
<dbReference type="InterPro" id="IPR020019">
    <property type="entry name" value="AcTrfase_PglD-like"/>
</dbReference>
<dbReference type="PANTHER" id="PTHR43300">
    <property type="entry name" value="ACETYLTRANSFERASE"/>
    <property type="match status" value="1"/>
</dbReference>
<evidence type="ECO:0000259" key="5">
    <source>
        <dbReference type="Pfam" id="PF17836"/>
    </source>
</evidence>
<sequence>MVVGAGGFGREVVTLLRRLALDDRVWACGEVVDDAPSPANVHRLRRLGPMILGRVSDLLDRDGPLSVVVAVGDPDGRRQLVDRLSQNARTDVSFPILVHPDTTIGADVRLGEGTVVAPGVRLSASIDVSRHVHVDQNATVGHDVVLDDFVRLNPAACLSGDVRVGAGALIGANATVLQGLTIGSGAVVGAGAVVTRNVEPGRTVAGVPARVTG</sequence>
<dbReference type="NCBIfam" id="TIGR03570">
    <property type="entry name" value="NeuD_NnaD"/>
    <property type="match status" value="1"/>
</dbReference>
<dbReference type="Pfam" id="PF17836">
    <property type="entry name" value="PglD_N"/>
    <property type="match status" value="1"/>
</dbReference>
<dbReference type="EMBL" id="CP031229">
    <property type="protein sequence ID" value="AXH98104.1"/>
    <property type="molecule type" value="Genomic_DNA"/>
</dbReference>
<dbReference type="PROSITE" id="PS00101">
    <property type="entry name" value="HEXAPEP_TRANSFERASES"/>
    <property type="match status" value="1"/>
</dbReference>
<dbReference type="InterPro" id="IPR041561">
    <property type="entry name" value="PglD_N"/>
</dbReference>
<gene>
    <name evidence="6" type="ORF">DV701_12740</name>
</gene>
<evidence type="ECO:0000313" key="7">
    <source>
        <dbReference type="Proteomes" id="UP000253790"/>
    </source>
</evidence>
<name>A0A345NSU6_9MICO</name>
<dbReference type="KEGG" id="orn:DV701_12740"/>
<reference evidence="6 7" key="1">
    <citation type="submission" date="2018-07" db="EMBL/GenBank/DDBJ databases">
        <title>Complete genome sequencing of Ornithinimicrobium sp. AMA3305.</title>
        <authorList>
            <person name="Bae J.-W."/>
        </authorList>
    </citation>
    <scope>NUCLEOTIDE SEQUENCE [LARGE SCALE GENOMIC DNA]</scope>
    <source>
        <strain evidence="6 7">AMA3305</strain>
    </source>
</reference>
<protein>
    <submittedName>
        <fullName evidence="6">Acetyltransferase</fullName>
    </submittedName>
</protein>
<dbReference type="InterPro" id="IPR050179">
    <property type="entry name" value="Trans_hexapeptide_repeat"/>
</dbReference>
<dbReference type="AlphaFoldDB" id="A0A345NSU6"/>
<keyword evidence="2" id="KW-0677">Repeat</keyword>
<dbReference type="InterPro" id="IPR018357">
    <property type="entry name" value="Hexapep_transf_CS"/>
</dbReference>
<feature type="domain" description="PglD N-terminal" evidence="5">
    <location>
        <begin position="2"/>
        <end position="84"/>
    </location>
</feature>
<dbReference type="Gene3D" id="2.160.10.10">
    <property type="entry name" value="Hexapeptide repeat proteins"/>
    <property type="match status" value="1"/>
</dbReference>
<evidence type="ECO:0000313" key="6">
    <source>
        <dbReference type="EMBL" id="AXH98104.1"/>
    </source>
</evidence>
<feature type="binding site" evidence="4">
    <location>
        <position position="72"/>
    </location>
    <ligand>
        <name>substrate</name>
    </ligand>
</feature>
<dbReference type="GO" id="GO:0016740">
    <property type="term" value="F:transferase activity"/>
    <property type="evidence" value="ECO:0007669"/>
    <property type="project" value="UniProtKB-KW"/>
</dbReference>
<dbReference type="InterPro" id="IPR001451">
    <property type="entry name" value="Hexapep"/>
</dbReference>
<keyword evidence="1 6" id="KW-0808">Transferase</keyword>
<dbReference type="InterPro" id="IPR011004">
    <property type="entry name" value="Trimer_LpxA-like_sf"/>
</dbReference>
<evidence type="ECO:0000256" key="2">
    <source>
        <dbReference type="ARBA" id="ARBA00022737"/>
    </source>
</evidence>
<evidence type="ECO:0000256" key="4">
    <source>
        <dbReference type="PIRSR" id="PIRSR620019-2"/>
    </source>
</evidence>
<dbReference type="Gene3D" id="3.40.50.20">
    <property type="match status" value="1"/>
</dbReference>
<dbReference type="OrthoDB" id="708224at2"/>
<proteinExistence type="predicted"/>
<dbReference type="Proteomes" id="UP000253790">
    <property type="component" value="Chromosome"/>
</dbReference>
<dbReference type="SUPFAM" id="SSF51161">
    <property type="entry name" value="Trimeric LpxA-like enzymes"/>
    <property type="match status" value="1"/>
</dbReference>
<feature type="active site" description="Proton acceptor" evidence="3">
    <location>
        <position position="142"/>
    </location>
</feature>
<organism evidence="6 7">
    <name type="scientific">Ornithinimicrobium avium</name>
    <dbReference type="NCBI Taxonomy" id="2283195"/>
    <lineage>
        <taxon>Bacteria</taxon>
        <taxon>Bacillati</taxon>
        <taxon>Actinomycetota</taxon>
        <taxon>Actinomycetes</taxon>
        <taxon>Micrococcales</taxon>
        <taxon>Ornithinimicrobiaceae</taxon>
        <taxon>Ornithinimicrobium</taxon>
    </lineage>
</organism>
<accession>A0A345NSU6</accession>
<keyword evidence="7" id="KW-1185">Reference proteome</keyword>
<dbReference type="CDD" id="cd03360">
    <property type="entry name" value="LbH_AT_putative"/>
    <property type="match status" value="1"/>
</dbReference>
<evidence type="ECO:0000256" key="3">
    <source>
        <dbReference type="PIRSR" id="PIRSR620019-1"/>
    </source>
</evidence>